<dbReference type="SUPFAM" id="SSF111331">
    <property type="entry name" value="NAD kinase/diacylglycerol kinase-like"/>
    <property type="match status" value="1"/>
</dbReference>
<keyword evidence="7" id="KW-1185">Reference proteome</keyword>
<dbReference type="GO" id="GO:0046512">
    <property type="term" value="P:sphingosine biosynthetic process"/>
    <property type="evidence" value="ECO:0007669"/>
    <property type="project" value="TreeGrafter"/>
</dbReference>
<dbReference type="Gene3D" id="3.40.50.10330">
    <property type="entry name" value="Probable inorganic polyphosphate/atp-NAD kinase, domain 1"/>
    <property type="match status" value="1"/>
</dbReference>
<dbReference type="GO" id="GO:0005524">
    <property type="term" value="F:ATP binding"/>
    <property type="evidence" value="ECO:0007669"/>
    <property type="project" value="UniProtKB-KW"/>
</dbReference>
<evidence type="ECO:0000256" key="4">
    <source>
        <dbReference type="ARBA" id="ARBA00022840"/>
    </source>
</evidence>
<dbReference type="HOGENOM" id="CLU_013399_0_1_1"/>
<dbReference type="InterPro" id="IPR045540">
    <property type="entry name" value="YegS/DAGK_C"/>
</dbReference>
<reference evidence="6 7" key="1">
    <citation type="journal article" date="2007" name="Nat. Biotechnol.">
        <title>Genome sequence of the lignocellulose-bioconverting and xylose-fermenting yeast Pichia stipitis.</title>
        <authorList>
            <person name="Jeffries T.W."/>
            <person name="Grigoriev I.V."/>
            <person name="Grimwood J."/>
            <person name="Laplaza J.M."/>
            <person name="Aerts A."/>
            <person name="Salamov A."/>
            <person name="Schmutz J."/>
            <person name="Lindquist E."/>
            <person name="Dehal P."/>
            <person name="Shapiro H."/>
            <person name="Jin Y.S."/>
            <person name="Passoth V."/>
            <person name="Richardson P.M."/>
        </authorList>
    </citation>
    <scope>NUCLEOTIDE SEQUENCE [LARGE SCALE GENOMIC DNA]</scope>
    <source>
        <strain evidence="7">ATCC 58785 / CBS 6054 / NBRC 10063 / NRRL Y-11545</strain>
    </source>
</reference>
<evidence type="ECO:0000256" key="3">
    <source>
        <dbReference type="ARBA" id="ARBA00022777"/>
    </source>
</evidence>
<dbReference type="PANTHER" id="PTHR12358:SF31">
    <property type="entry name" value="ACYLGLYCEROL KINASE, MITOCHONDRIAL"/>
    <property type="match status" value="1"/>
</dbReference>
<dbReference type="OrthoDB" id="3853857at2759"/>
<evidence type="ECO:0000256" key="2">
    <source>
        <dbReference type="ARBA" id="ARBA00022741"/>
    </source>
</evidence>
<dbReference type="InterPro" id="IPR016064">
    <property type="entry name" value="NAD/diacylglycerol_kinase_sf"/>
</dbReference>
<dbReference type="Pfam" id="PF00781">
    <property type="entry name" value="DAGK_cat"/>
    <property type="match status" value="1"/>
</dbReference>
<dbReference type="InterPro" id="IPR001206">
    <property type="entry name" value="Diacylglycerol_kinase_cat_dom"/>
</dbReference>
<dbReference type="FunCoup" id="A3LPP9">
    <property type="interactions" value="625"/>
</dbReference>
<keyword evidence="2" id="KW-0547">Nucleotide-binding</keyword>
<keyword evidence="1" id="KW-0808">Transferase</keyword>
<evidence type="ECO:0000259" key="5">
    <source>
        <dbReference type="PROSITE" id="PS50146"/>
    </source>
</evidence>
<dbReference type="PROSITE" id="PS50146">
    <property type="entry name" value="DAGK"/>
    <property type="match status" value="1"/>
</dbReference>
<accession>A3LPP9</accession>
<dbReference type="PANTHER" id="PTHR12358">
    <property type="entry name" value="SPHINGOSINE KINASE"/>
    <property type="match status" value="1"/>
</dbReference>
<name>A3LPP9_PICST</name>
<dbReference type="eggNOG" id="KOG1116">
    <property type="taxonomic scope" value="Eukaryota"/>
</dbReference>
<keyword evidence="4" id="KW-0067">ATP-binding</keyword>
<dbReference type="AlphaFoldDB" id="A3LPP9"/>
<dbReference type="InParanoid" id="A3LPP9"/>
<dbReference type="InterPro" id="IPR050187">
    <property type="entry name" value="Lipid_Phosphate_FormReg"/>
</dbReference>
<evidence type="ECO:0000313" key="7">
    <source>
        <dbReference type="Proteomes" id="UP000002258"/>
    </source>
</evidence>
<dbReference type="STRING" id="322104.A3LPP9"/>
<dbReference type="GO" id="GO:0016020">
    <property type="term" value="C:membrane"/>
    <property type="evidence" value="ECO:0007669"/>
    <property type="project" value="TreeGrafter"/>
</dbReference>
<dbReference type="Gene3D" id="2.60.200.40">
    <property type="match status" value="1"/>
</dbReference>
<proteinExistence type="predicted"/>
<dbReference type="Pfam" id="PF19279">
    <property type="entry name" value="YegS_C"/>
    <property type="match status" value="1"/>
</dbReference>
<dbReference type="GeneID" id="4837053"/>
<feature type="domain" description="DAGKc" evidence="5">
    <location>
        <begin position="134"/>
        <end position="277"/>
    </location>
</feature>
<dbReference type="InterPro" id="IPR055916">
    <property type="entry name" value="DUF7493"/>
</dbReference>
<sequence length="521" mass="58316">MTLHNNLSTERLIYHQQDSIRATLQDFGIQIDSQELLAIEDDSVDSTYSFCSWKSAPDNRSRIPYRNILWVQPVIDETGQVQEDDLEITYVKPKGKLSLEPVTLRISIQNYRALYNNLQELSNSILAKSYKNHIVKPSVLVIINPHGGQGKALKIYNTEIKPILKAARAKITIQETSYHKHGIDIGRELDISKYDVIACCSGDGIPHEIINGFYERPDKGVSAFNKIAITQLPCGSGNALSLSTHGSNDASMATFHMLKAKRTKLDLMAVTQGVGPNEKIKLSFLTQCYGVIADADIGTEHLRWMGAIRFDVGVLHGILARRKFPCELYVDFLTNSKQELSAHFDTYHQNSNSTAARIEHHSQDDGELPLLNEERLQVKGPKLNHPPPESWTKISQNISDNVNILYVGKMPYISNDVQFFPAALPNDGSMDMILTDTKTSVMETASILMSLDKGLHVHNEKVHHAKISSYRLIPKIPRNEQHYISVDGESFPFEPLQVEVLPGVLTGLLQGGNFVDTCFSR</sequence>
<dbReference type="GO" id="GO:0005737">
    <property type="term" value="C:cytoplasm"/>
    <property type="evidence" value="ECO:0007669"/>
    <property type="project" value="TreeGrafter"/>
</dbReference>
<dbReference type="Pfam" id="PF24321">
    <property type="entry name" value="DUF7493"/>
    <property type="match status" value="1"/>
</dbReference>
<dbReference type="SMART" id="SM00046">
    <property type="entry name" value="DAGKc"/>
    <property type="match status" value="1"/>
</dbReference>
<dbReference type="EMBL" id="CP000496">
    <property type="protein sequence ID" value="ABN65078.2"/>
    <property type="molecule type" value="Genomic_DNA"/>
</dbReference>
<gene>
    <name evidence="6" type="primary">SPH1</name>
    <name evidence="6" type="ORF">PICST_54239</name>
</gene>
<dbReference type="GO" id="GO:0001727">
    <property type="term" value="F:lipid kinase activity"/>
    <property type="evidence" value="ECO:0007669"/>
    <property type="project" value="TreeGrafter"/>
</dbReference>
<keyword evidence="3 6" id="KW-0418">Kinase</keyword>
<dbReference type="RefSeq" id="XP_001383107.2">
    <property type="nucleotide sequence ID" value="XM_001383070.1"/>
</dbReference>
<evidence type="ECO:0000256" key="1">
    <source>
        <dbReference type="ARBA" id="ARBA00022679"/>
    </source>
</evidence>
<dbReference type="KEGG" id="pic:PICST_54239"/>
<dbReference type="InterPro" id="IPR017438">
    <property type="entry name" value="ATP-NAD_kinase_N"/>
</dbReference>
<protein>
    <submittedName>
        <fullName evidence="6">Sphingosine kinase, involved in sphingolipid metabolism Lipid transport and metabolism</fullName>
    </submittedName>
</protein>
<dbReference type="OMA" id="QAWSRRI"/>
<evidence type="ECO:0000313" key="6">
    <source>
        <dbReference type="EMBL" id="ABN65078.2"/>
    </source>
</evidence>
<organism evidence="6 7">
    <name type="scientific">Scheffersomyces stipitis (strain ATCC 58785 / CBS 6054 / NBRC 10063 / NRRL Y-11545)</name>
    <name type="common">Yeast</name>
    <name type="synonym">Pichia stipitis</name>
    <dbReference type="NCBI Taxonomy" id="322104"/>
    <lineage>
        <taxon>Eukaryota</taxon>
        <taxon>Fungi</taxon>
        <taxon>Dikarya</taxon>
        <taxon>Ascomycota</taxon>
        <taxon>Saccharomycotina</taxon>
        <taxon>Pichiomycetes</taxon>
        <taxon>Debaryomycetaceae</taxon>
        <taxon>Scheffersomyces</taxon>
    </lineage>
</organism>
<dbReference type="Proteomes" id="UP000002258">
    <property type="component" value="Chromosome 2"/>
</dbReference>